<dbReference type="PANTHER" id="PTHR46043">
    <property type="entry name" value="ARM REPEAT SUPERFAMILY PROTEIN"/>
    <property type="match status" value="1"/>
</dbReference>
<gene>
    <name evidence="4" type="ORF">Cni_G16464</name>
</gene>
<proteinExistence type="predicted"/>
<organism evidence="4 5">
    <name type="scientific">Canna indica</name>
    <name type="common">Indian-shot</name>
    <dbReference type="NCBI Taxonomy" id="4628"/>
    <lineage>
        <taxon>Eukaryota</taxon>
        <taxon>Viridiplantae</taxon>
        <taxon>Streptophyta</taxon>
        <taxon>Embryophyta</taxon>
        <taxon>Tracheophyta</taxon>
        <taxon>Spermatophyta</taxon>
        <taxon>Magnoliopsida</taxon>
        <taxon>Liliopsida</taxon>
        <taxon>Zingiberales</taxon>
        <taxon>Cannaceae</taxon>
        <taxon>Canna</taxon>
    </lineage>
</organism>
<protein>
    <submittedName>
        <fullName evidence="4">Vacuolar protein 8-like</fullName>
    </submittedName>
</protein>
<dbReference type="InterPro" id="IPR016024">
    <property type="entry name" value="ARM-type_fold"/>
</dbReference>
<dbReference type="Pfam" id="PF23005">
    <property type="entry name" value="DUF7032"/>
    <property type="match status" value="1"/>
</dbReference>
<dbReference type="Proteomes" id="UP001327560">
    <property type="component" value="Chromosome 5"/>
</dbReference>
<reference evidence="4 5" key="1">
    <citation type="submission" date="2023-10" db="EMBL/GenBank/DDBJ databases">
        <title>Chromosome-scale genome assembly provides insights into flower coloration mechanisms of Canna indica.</title>
        <authorList>
            <person name="Li C."/>
        </authorList>
    </citation>
    <scope>NUCLEOTIDE SEQUENCE [LARGE SCALE GENOMIC DNA]</scope>
    <source>
        <tissue evidence="4">Flower</tissue>
    </source>
</reference>
<evidence type="ECO:0000259" key="2">
    <source>
        <dbReference type="Pfam" id="PF23005"/>
    </source>
</evidence>
<evidence type="ECO:0000259" key="3">
    <source>
        <dbReference type="Pfam" id="PF25598"/>
    </source>
</evidence>
<sequence length="580" mass="62985">MKVEMGQEEEEIDAVNPLQPQGIGLPEASELINLLISSSFSIRSFPAKWQLIRDKLERIHSALAAAACGRDSATSLELVGLLQDIRSTVSETQVLANRCSDESYSGGKLLLRSDLDVIAAKLDLHMRRLEEIYASGILTLSQAIVASRPGAGASREDMRFYVMDLISRLKIGDSEMRLGALDALNEVLCEDDKYVRILVLEVAEGVAFLVSLLESCSEGVREKVAESISVIACFDLHKGALVMAGAIALLIQLLETGSDLAKERAARALKKLTENSDNAWSVSAHGGVSALLQICGDDASSGDLIRSASGVLKSLSGVEEIKRFMVEQGAVSIFLKLSTSREESLQVQAIEFLSILACEDDFIKQKVIKEGLLTSLVQVLDPASPYSSKAKEVALGAIENFCFSSPSSVNYLMSSGFLDRVLFLLRSGEISIQESALKAVSRLSALSEVTKKAMGDAGFIPELVSLLEARSFHLREMAAEALAGMISIQRNRRRFIQEGENVNRILQLLNPEEKSVTKKFLLSALMSLTGSTSVRRKIVASGSVKHLEKLAEADATDAKKIIKKLSTNRFRSILTGIWSS</sequence>
<dbReference type="InterPro" id="IPR058678">
    <property type="entry name" value="ARM_PUB"/>
</dbReference>
<dbReference type="InterPro" id="IPR011989">
    <property type="entry name" value="ARM-like"/>
</dbReference>
<dbReference type="InterPro" id="IPR054296">
    <property type="entry name" value="DUF7032"/>
</dbReference>
<dbReference type="Gene3D" id="1.25.10.10">
    <property type="entry name" value="Leucine-rich Repeat Variant"/>
    <property type="match status" value="1"/>
</dbReference>
<evidence type="ECO:0000256" key="1">
    <source>
        <dbReference type="PROSITE-ProRule" id="PRU00259"/>
    </source>
</evidence>
<dbReference type="Pfam" id="PF25598">
    <property type="entry name" value="ARM_PUB"/>
    <property type="match status" value="1"/>
</dbReference>
<feature type="repeat" description="ARM" evidence="1">
    <location>
        <begin position="286"/>
        <end position="330"/>
    </location>
</feature>
<feature type="domain" description="DUF7032" evidence="2">
    <location>
        <begin position="28"/>
        <end position="137"/>
    </location>
</feature>
<dbReference type="SMART" id="SM00185">
    <property type="entry name" value="ARM"/>
    <property type="match status" value="7"/>
</dbReference>
<evidence type="ECO:0000313" key="5">
    <source>
        <dbReference type="Proteomes" id="UP001327560"/>
    </source>
</evidence>
<accession>A0AAQ3KGI7</accession>
<feature type="domain" description="U-box" evidence="3">
    <location>
        <begin position="163"/>
        <end position="359"/>
    </location>
</feature>
<dbReference type="InterPro" id="IPR000225">
    <property type="entry name" value="Armadillo"/>
</dbReference>
<dbReference type="SUPFAM" id="SSF48371">
    <property type="entry name" value="ARM repeat"/>
    <property type="match status" value="1"/>
</dbReference>
<feature type="repeat" description="ARM" evidence="1">
    <location>
        <begin position="245"/>
        <end position="287"/>
    </location>
</feature>
<dbReference type="EMBL" id="CP136894">
    <property type="protein sequence ID" value="WOL07717.1"/>
    <property type="molecule type" value="Genomic_DNA"/>
</dbReference>
<dbReference type="PANTHER" id="PTHR46043:SF5">
    <property type="entry name" value="ARM REPEAT SUPERFAMILY PROTEIN"/>
    <property type="match status" value="1"/>
</dbReference>
<name>A0AAQ3KGI7_9LILI</name>
<keyword evidence="5" id="KW-1185">Reference proteome</keyword>
<evidence type="ECO:0000313" key="4">
    <source>
        <dbReference type="EMBL" id="WOL07717.1"/>
    </source>
</evidence>
<dbReference type="AlphaFoldDB" id="A0AAQ3KGI7"/>
<dbReference type="PROSITE" id="PS50176">
    <property type="entry name" value="ARM_REPEAT"/>
    <property type="match status" value="2"/>
</dbReference>